<evidence type="ECO:0000313" key="4">
    <source>
        <dbReference type="Proteomes" id="UP000823634"/>
    </source>
</evidence>
<feature type="compositionally biased region" description="Low complexity" evidence="1">
    <location>
        <begin position="24"/>
        <end position="36"/>
    </location>
</feature>
<keyword evidence="2" id="KW-0732">Signal</keyword>
<proteinExistence type="predicted"/>
<dbReference type="PROSITE" id="PS51257">
    <property type="entry name" value="PROKAR_LIPOPROTEIN"/>
    <property type="match status" value="1"/>
</dbReference>
<gene>
    <name evidence="3" type="ORF">IAC61_00380</name>
</gene>
<dbReference type="EMBL" id="JADINA010000002">
    <property type="protein sequence ID" value="MBO8425760.1"/>
    <property type="molecule type" value="Genomic_DNA"/>
</dbReference>
<protein>
    <recommendedName>
        <fullName evidence="5">Lipoprotein</fullName>
    </recommendedName>
</protein>
<sequence>MKFKPFLLLPLTALALIGCNDPSASSSVPGSSSDIGSSEDDPRTPITKAIDEARLSVNITTENFQRVFNSKTDEPVFDNEYTYIYGFDAHEQVKTAQSYTTESGLSLTQSYVRDDSGYAAVEYVNAKNELSLAPVYDADGYRFGYDHYYSNPFLYLTEADLTEVEGGYEVNAEIRDYLSFLFFGNTHPVESMILYFDGTDFTGGHIQTYPVDGFTMDLPDGTQADEYYQIYYYFEATMTFEGAGSYRVESPKLSPEGTYGAPVVDLLNKVGDNYTLSSNVYLAGTPKDPTLTSTTYFDGSTCYVDYELGDPTFTNDVIYAPDPYEGDGLLYEYAYDGESWGKAPADSSSAYNVDPKGIEYFSLAQNTVSPSIIGPGATGLTVINESALRYCGNAFLPGVCSNPYYDIGYILGIDISFTSDSLTLLVDFVVPSNIGYYELMYEYVYTDIGTTVVPVSI</sequence>
<accession>A0A9D9DEI4</accession>
<feature type="signal peptide" evidence="2">
    <location>
        <begin position="1"/>
        <end position="15"/>
    </location>
</feature>
<name>A0A9D9DEI4_9FIRM</name>
<organism evidence="3 4">
    <name type="scientific">Candidatus Alloenteromonas pullistercoris</name>
    <dbReference type="NCBI Taxonomy" id="2840785"/>
    <lineage>
        <taxon>Bacteria</taxon>
        <taxon>Bacillati</taxon>
        <taxon>Bacillota</taxon>
        <taxon>Bacillota incertae sedis</taxon>
        <taxon>Candidatus Alloenteromonas</taxon>
    </lineage>
</organism>
<feature type="region of interest" description="Disordered" evidence="1">
    <location>
        <begin position="24"/>
        <end position="45"/>
    </location>
</feature>
<dbReference type="Proteomes" id="UP000823634">
    <property type="component" value="Unassembled WGS sequence"/>
</dbReference>
<evidence type="ECO:0000256" key="1">
    <source>
        <dbReference type="SAM" id="MobiDB-lite"/>
    </source>
</evidence>
<evidence type="ECO:0000256" key="2">
    <source>
        <dbReference type="SAM" id="SignalP"/>
    </source>
</evidence>
<evidence type="ECO:0000313" key="3">
    <source>
        <dbReference type="EMBL" id="MBO8425760.1"/>
    </source>
</evidence>
<reference evidence="3" key="2">
    <citation type="journal article" date="2021" name="PeerJ">
        <title>Extensive microbial diversity within the chicken gut microbiome revealed by metagenomics and culture.</title>
        <authorList>
            <person name="Gilroy R."/>
            <person name="Ravi A."/>
            <person name="Getino M."/>
            <person name="Pursley I."/>
            <person name="Horton D.L."/>
            <person name="Alikhan N.F."/>
            <person name="Baker D."/>
            <person name="Gharbi K."/>
            <person name="Hall N."/>
            <person name="Watson M."/>
            <person name="Adriaenssens E.M."/>
            <person name="Foster-Nyarko E."/>
            <person name="Jarju S."/>
            <person name="Secka A."/>
            <person name="Antonio M."/>
            <person name="Oren A."/>
            <person name="Chaudhuri R.R."/>
            <person name="La Ragione R."/>
            <person name="Hildebrand F."/>
            <person name="Pallen M.J."/>
        </authorList>
    </citation>
    <scope>NUCLEOTIDE SEQUENCE</scope>
    <source>
        <strain evidence="3">17113</strain>
    </source>
</reference>
<comment type="caution">
    <text evidence="3">The sequence shown here is derived from an EMBL/GenBank/DDBJ whole genome shotgun (WGS) entry which is preliminary data.</text>
</comment>
<feature type="chain" id="PRO_5038462444" description="Lipoprotein" evidence="2">
    <location>
        <begin position="16"/>
        <end position="457"/>
    </location>
</feature>
<dbReference type="AlphaFoldDB" id="A0A9D9DEI4"/>
<reference evidence="3" key="1">
    <citation type="submission" date="2020-10" db="EMBL/GenBank/DDBJ databases">
        <authorList>
            <person name="Gilroy R."/>
        </authorList>
    </citation>
    <scope>NUCLEOTIDE SEQUENCE</scope>
    <source>
        <strain evidence="3">17113</strain>
    </source>
</reference>
<evidence type="ECO:0008006" key="5">
    <source>
        <dbReference type="Google" id="ProtNLM"/>
    </source>
</evidence>